<proteinExistence type="inferred from homology"/>
<keyword evidence="3" id="KW-1003">Cell membrane</keyword>
<dbReference type="Gene3D" id="1.20.1630.10">
    <property type="entry name" value="Formate dehydrogenase/DMSO reductase domain"/>
    <property type="match status" value="1"/>
</dbReference>
<feature type="transmembrane region" description="Helical" evidence="11">
    <location>
        <begin position="285"/>
        <end position="305"/>
    </location>
</feature>
<evidence type="ECO:0000256" key="2">
    <source>
        <dbReference type="ARBA" id="ARBA00008929"/>
    </source>
</evidence>
<feature type="domain" description="4Fe-4S ferredoxin-type" evidence="12">
    <location>
        <begin position="26"/>
        <end position="55"/>
    </location>
</feature>
<dbReference type="SUPFAM" id="SSF54862">
    <property type="entry name" value="4Fe-4S ferredoxins"/>
    <property type="match status" value="1"/>
</dbReference>
<dbReference type="InterPro" id="IPR050954">
    <property type="entry name" value="ET_IronSulfur_Cluster-Binding"/>
</dbReference>
<keyword evidence="5 11" id="KW-0812">Transmembrane</keyword>
<sequence>MRCNQCDDAPCMEICPTSALFRAPNGVVDFDDDNCIGCKGCMNACPYDAIYINPDTNTANKCNFCNHRVEVGLEPSCVVVCPTHSIKVIDFDDADNDALRILNREDLAVRSPEQGTAPKVYYRGAHEASLDPLRTAIPADGLIWADVTPQHPTPPAEESELVARTTYTTAHATTWQAKVSSYLVTKAVAAGVMLFAALMVLVGHVDQTTKVGFLPALLATFFLLVTGALLVADLKKPSRFYLVLTRGNRSSWLVRGAYILGVYAVLLGGWLLASLIESSRMLEVLAAPIAAVAASVAGYTAFLFAQCEGRDLWQSRILLPTLLAQAVAAGGAVWLVADLLVGMPEPVLVRGVTIGALTATGILTLAEVLGDHSPHVAAAVRSMTQGDQRNHFLVGIVGGLVAPIILLIVSLMLDTQASTLSFLAGIFVLAGMWAYEHSYVQAGQSVPLS</sequence>
<accession>A0A381PIA9</accession>
<evidence type="ECO:0000256" key="6">
    <source>
        <dbReference type="ARBA" id="ARBA00022723"/>
    </source>
</evidence>
<feature type="transmembrane region" description="Helical" evidence="11">
    <location>
        <begin position="183"/>
        <end position="205"/>
    </location>
</feature>
<evidence type="ECO:0000256" key="11">
    <source>
        <dbReference type="SAM" id="Phobius"/>
    </source>
</evidence>
<feature type="transmembrane region" description="Helical" evidence="11">
    <location>
        <begin position="317"/>
        <end position="336"/>
    </location>
</feature>
<dbReference type="GO" id="GO:0046872">
    <property type="term" value="F:metal ion binding"/>
    <property type="evidence" value="ECO:0007669"/>
    <property type="project" value="UniProtKB-KW"/>
</dbReference>
<evidence type="ECO:0000256" key="10">
    <source>
        <dbReference type="ARBA" id="ARBA00023136"/>
    </source>
</evidence>
<evidence type="ECO:0000256" key="9">
    <source>
        <dbReference type="ARBA" id="ARBA00023014"/>
    </source>
</evidence>
<dbReference type="Pfam" id="PF03916">
    <property type="entry name" value="NrfD"/>
    <property type="match status" value="1"/>
</dbReference>
<evidence type="ECO:0000259" key="12">
    <source>
        <dbReference type="PROSITE" id="PS51379"/>
    </source>
</evidence>
<keyword evidence="8" id="KW-0408">Iron</keyword>
<evidence type="ECO:0000256" key="3">
    <source>
        <dbReference type="ARBA" id="ARBA00022475"/>
    </source>
</evidence>
<dbReference type="PANTHER" id="PTHR43177">
    <property type="entry name" value="PROTEIN NRFC"/>
    <property type="match status" value="1"/>
</dbReference>
<keyword evidence="9" id="KW-0411">Iron-sulfur</keyword>
<evidence type="ECO:0000313" key="13">
    <source>
        <dbReference type="EMBL" id="SUZ65917.1"/>
    </source>
</evidence>
<dbReference type="Pfam" id="PF13247">
    <property type="entry name" value="Fer4_11"/>
    <property type="match status" value="1"/>
</dbReference>
<evidence type="ECO:0000256" key="4">
    <source>
        <dbReference type="ARBA" id="ARBA00022485"/>
    </source>
</evidence>
<feature type="domain" description="4Fe-4S ferredoxin-type" evidence="12">
    <location>
        <begin position="1"/>
        <end position="25"/>
    </location>
</feature>
<keyword evidence="4" id="KW-0004">4Fe-4S</keyword>
<evidence type="ECO:0000256" key="1">
    <source>
        <dbReference type="ARBA" id="ARBA00004651"/>
    </source>
</evidence>
<dbReference type="InterPro" id="IPR017900">
    <property type="entry name" value="4Fe4S_Fe_S_CS"/>
</dbReference>
<comment type="subcellular location">
    <subcellularLocation>
        <location evidence="1">Cell membrane</location>
        <topology evidence="1">Multi-pass membrane protein</topology>
    </subcellularLocation>
</comment>
<dbReference type="Gene3D" id="3.30.70.20">
    <property type="match status" value="2"/>
</dbReference>
<feature type="transmembrane region" description="Helical" evidence="11">
    <location>
        <begin position="391"/>
        <end position="413"/>
    </location>
</feature>
<dbReference type="InterPro" id="IPR005614">
    <property type="entry name" value="NrfD-like"/>
</dbReference>
<dbReference type="InterPro" id="IPR017896">
    <property type="entry name" value="4Fe4S_Fe-S-bd"/>
</dbReference>
<dbReference type="GO" id="GO:0005886">
    <property type="term" value="C:plasma membrane"/>
    <property type="evidence" value="ECO:0007669"/>
    <property type="project" value="UniProtKB-SubCell"/>
</dbReference>
<dbReference type="GO" id="GO:0051539">
    <property type="term" value="F:4 iron, 4 sulfur cluster binding"/>
    <property type="evidence" value="ECO:0007669"/>
    <property type="project" value="UniProtKB-KW"/>
</dbReference>
<protein>
    <recommendedName>
        <fullName evidence="12">4Fe-4S ferredoxin-type domain-containing protein</fullName>
    </recommendedName>
</protein>
<evidence type="ECO:0000256" key="5">
    <source>
        <dbReference type="ARBA" id="ARBA00022692"/>
    </source>
</evidence>
<evidence type="ECO:0000256" key="7">
    <source>
        <dbReference type="ARBA" id="ARBA00022989"/>
    </source>
</evidence>
<feature type="transmembrane region" description="Helical" evidence="11">
    <location>
        <begin position="211"/>
        <end position="232"/>
    </location>
</feature>
<dbReference type="PANTHER" id="PTHR43177:SF3">
    <property type="entry name" value="PROTEIN NRFC HOMOLOG"/>
    <property type="match status" value="1"/>
</dbReference>
<keyword evidence="10 11" id="KW-0472">Membrane</keyword>
<feature type="transmembrane region" description="Helical" evidence="11">
    <location>
        <begin position="348"/>
        <end position="370"/>
    </location>
</feature>
<keyword evidence="6" id="KW-0479">Metal-binding</keyword>
<dbReference type="PROSITE" id="PS00198">
    <property type="entry name" value="4FE4S_FER_1"/>
    <property type="match status" value="1"/>
</dbReference>
<dbReference type="PROSITE" id="PS51379">
    <property type="entry name" value="4FE4S_FER_2"/>
    <property type="match status" value="2"/>
</dbReference>
<gene>
    <name evidence="13" type="ORF">METZ01_LOCUS18771</name>
</gene>
<keyword evidence="7 11" id="KW-1133">Transmembrane helix</keyword>
<comment type="similarity">
    <text evidence="2">Belongs to the NrfD family.</text>
</comment>
<organism evidence="13">
    <name type="scientific">marine metagenome</name>
    <dbReference type="NCBI Taxonomy" id="408172"/>
    <lineage>
        <taxon>unclassified sequences</taxon>
        <taxon>metagenomes</taxon>
        <taxon>ecological metagenomes</taxon>
    </lineage>
</organism>
<feature type="transmembrane region" description="Helical" evidence="11">
    <location>
        <begin position="419"/>
        <end position="435"/>
    </location>
</feature>
<feature type="transmembrane region" description="Helical" evidence="11">
    <location>
        <begin position="252"/>
        <end position="273"/>
    </location>
</feature>
<reference evidence="13" key="1">
    <citation type="submission" date="2018-05" db="EMBL/GenBank/DDBJ databases">
        <authorList>
            <person name="Lanie J.A."/>
            <person name="Ng W.-L."/>
            <person name="Kazmierczak K.M."/>
            <person name="Andrzejewski T.M."/>
            <person name="Davidsen T.M."/>
            <person name="Wayne K.J."/>
            <person name="Tettelin H."/>
            <person name="Glass J.I."/>
            <person name="Rusch D."/>
            <person name="Podicherti R."/>
            <person name="Tsui H.-C.T."/>
            <person name="Winkler M.E."/>
        </authorList>
    </citation>
    <scope>NUCLEOTIDE SEQUENCE</scope>
</reference>
<dbReference type="AlphaFoldDB" id="A0A381PIA9"/>
<evidence type="ECO:0000256" key="8">
    <source>
        <dbReference type="ARBA" id="ARBA00023004"/>
    </source>
</evidence>
<dbReference type="EMBL" id="UINC01000972">
    <property type="protein sequence ID" value="SUZ65917.1"/>
    <property type="molecule type" value="Genomic_DNA"/>
</dbReference>
<name>A0A381PIA9_9ZZZZ</name>